<dbReference type="PANTHER" id="PTHR43394:SF11">
    <property type="entry name" value="ATP-BINDING CASSETTE TRANSPORTER"/>
    <property type="match status" value="1"/>
</dbReference>
<name>A0A8H6AYL9_9HELO</name>
<keyword evidence="3 9" id="KW-0812">Transmembrane</keyword>
<feature type="transmembrane region" description="Helical" evidence="9">
    <location>
        <begin position="47"/>
        <end position="67"/>
    </location>
</feature>
<dbReference type="Proteomes" id="UP000531561">
    <property type="component" value="Unassembled WGS sequence"/>
</dbReference>
<dbReference type="InterPro" id="IPR011527">
    <property type="entry name" value="ABC1_TM_dom"/>
</dbReference>
<accession>A0A8H6AYL9</accession>
<dbReference type="EMBL" id="JABFCT010000004">
    <property type="protein sequence ID" value="KAF5875877.1"/>
    <property type="molecule type" value="Genomic_DNA"/>
</dbReference>
<keyword evidence="8 9" id="KW-0472">Membrane</keyword>
<dbReference type="GO" id="GO:0016887">
    <property type="term" value="F:ATP hydrolysis activity"/>
    <property type="evidence" value="ECO:0007669"/>
    <property type="project" value="InterPro"/>
</dbReference>
<keyword evidence="5" id="KW-0547">Nucleotide-binding</keyword>
<evidence type="ECO:0000259" key="11">
    <source>
        <dbReference type="PROSITE" id="PS50929"/>
    </source>
</evidence>
<feature type="transmembrane region" description="Helical" evidence="9">
    <location>
        <begin position="681"/>
        <end position="702"/>
    </location>
</feature>
<dbReference type="Gene3D" id="1.20.1560.10">
    <property type="entry name" value="ABC transporter type 1, transmembrane domain"/>
    <property type="match status" value="2"/>
</dbReference>
<evidence type="ECO:0000313" key="13">
    <source>
        <dbReference type="Proteomes" id="UP000531561"/>
    </source>
</evidence>
<feature type="transmembrane region" description="Helical" evidence="9">
    <location>
        <begin position="73"/>
        <end position="96"/>
    </location>
</feature>
<proteinExistence type="predicted"/>
<dbReference type="SMART" id="SM00382">
    <property type="entry name" value="AAA"/>
    <property type="match status" value="1"/>
</dbReference>
<dbReference type="CDD" id="cd18577">
    <property type="entry name" value="ABC_6TM_Pgp_ABCB1_D1_like"/>
    <property type="match status" value="1"/>
</dbReference>
<dbReference type="SUPFAM" id="SSF90123">
    <property type="entry name" value="ABC transporter transmembrane region"/>
    <property type="match status" value="2"/>
</dbReference>
<dbReference type="Pfam" id="PF00664">
    <property type="entry name" value="ABC_membrane"/>
    <property type="match status" value="2"/>
</dbReference>
<feature type="transmembrane region" description="Helical" evidence="9">
    <location>
        <begin position="151"/>
        <end position="170"/>
    </location>
</feature>
<dbReference type="PROSITE" id="PS50929">
    <property type="entry name" value="ABC_TM1F"/>
    <property type="match status" value="2"/>
</dbReference>
<dbReference type="PANTHER" id="PTHR43394">
    <property type="entry name" value="ATP-DEPENDENT PERMEASE MDL1, MITOCHONDRIAL"/>
    <property type="match status" value="1"/>
</dbReference>
<evidence type="ECO:0000256" key="5">
    <source>
        <dbReference type="ARBA" id="ARBA00022741"/>
    </source>
</evidence>
<evidence type="ECO:0000313" key="12">
    <source>
        <dbReference type="EMBL" id="KAF5875877.1"/>
    </source>
</evidence>
<dbReference type="InterPro" id="IPR027417">
    <property type="entry name" value="P-loop_NTPase"/>
</dbReference>
<dbReference type="AlphaFoldDB" id="A0A8H6AYL9"/>
<dbReference type="GO" id="GO:0090374">
    <property type="term" value="P:oligopeptide export from mitochondrion"/>
    <property type="evidence" value="ECO:0007669"/>
    <property type="project" value="TreeGrafter"/>
</dbReference>
<feature type="transmembrane region" description="Helical" evidence="9">
    <location>
        <begin position="509"/>
        <end position="534"/>
    </location>
</feature>
<keyword evidence="13" id="KW-1185">Reference proteome</keyword>
<dbReference type="GO" id="GO:0015421">
    <property type="term" value="F:ABC-type oligopeptide transporter activity"/>
    <property type="evidence" value="ECO:0007669"/>
    <property type="project" value="TreeGrafter"/>
</dbReference>
<evidence type="ECO:0000256" key="1">
    <source>
        <dbReference type="ARBA" id="ARBA00004141"/>
    </source>
</evidence>
<dbReference type="OrthoDB" id="6500128at2759"/>
<keyword evidence="4" id="KW-0677">Repeat</keyword>
<protein>
    <submittedName>
        <fullName evidence="12">Putative abc multidrug protein</fullName>
    </submittedName>
</protein>
<evidence type="ECO:0000256" key="3">
    <source>
        <dbReference type="ARBA" id="ARBA00022692"/>
    </source>
</evidence>
<feature type="transmembrane region" description="Helical" evidence="9">
    <location>
        <begin position="554"/>
        <end position="584"/>
    </location>
</feature>
<feature type="domain" description="ABC transmembrane type-1" evidence="11">
    <location>
        <begin position="1"/>
        <end position="215"/>
    </location>
</feature>
<keyword evidence="6" id="KW-0067">ATP-binding</keyword>
<dbReference type="InterPro" id="IPR003439">
    <property type="entry name" value="ABC_transporter-like_ATP-bd"/>
</dbReference>
<organism evidence="12 13">
    <name type="scientific">Botrytis fragariae</name>
    <dbReference type="NCBI Taxonomy" id="1964551"/>
    <lineage>
        <taxon>Eukaryota</taxon>
        <taxon>Fungi</taxon>
        <taxon>Dikarya</taxon>
        <taxon>Ascomycota</taxon>
        <taxon>Pezizomycotina</taxon>
        <taxon>Leotiomycetes</taxon>
        <taxon>Helotiales</taxon>
        <taxon>Sclerotiniaceae</taxon>
        <taxon>Botrytis</taxon>
    </lineage>
</organism>
<dbReference type="PROSITE" id="PS50893">
    <property type="entry name" value="ABC_TRANSPORTER_2"/>
    <property type="match status" value="1"/>
</dbReference>
<dbReference type="GO" id="GO:0005743">
    <property type="term" value="C:mitochondrial inner membrane"/>
    <property type="evidence" value="ECO:0007669"/>
    <property type="project" value="TreeGrafter"/>
</dbReference>
<evidence type="ECO:0000256" key="6">
    <source>
        <dbReference type="ARBA" id="ARBA00022840"/>
    </source>
</evidence>
<dbReference type="InterPro" id="IPR036640">
    <property type="entry name" value="ABC1_TM_sf"/>
</dbReference>
<comment type="caution">
    <text evidence="12">The sequence shown here is derived from an EMBL/GenBank/DDBJ whole genome shotgun (WGS) entry which is preliminary data.</text>
</comment>
<evidence type="ECO:0000256" key="8">
    <source>
        <dbReference type="ARBA" id="ARBA00023136"/>
    </source>
</evidence>
<sequence>MNRSRRLRASYLKSAIHQDTRLVSQGKVAENFASSINSIEDALAEKLGVVMQAGSTVIVSLIIAFVHSWQLTLVLFSTIMLLFISNFGTAALDACFEQKIQQIEESAANLAEEVFNGIRMVMACVAESKLVDDYTTILEAARIKKMQKSPILAVQFSMSYFALLSSYALAFWYGTILLNQGKITSGGTIVIVIFSINQGTNGMRKILLIYGILSKARAASINLKKVIKSTSTINSLSSGDVILENIRGEMKLHDISYFYPSRPSVNVLDHLNIRFEAGKMTAIVGTSGSGKSTIVGLIERCIFYNVARGLYGTSFENCSDKDKRDLVVKSCMDVEAHAFIKSLPDGIARAIISSPEILIFDEATSGLDIESERIVEAAIKKVSTGMTSIVITHKLSLVQKADQIVLFKNGTVLESGTHQSLLAMNGKYAQLDEAQRLDETIQCTDQPLEKSESQEENKINVTKLQLDEVAQSTKDFDGISTPATLGPPRSSLFQSLWLSLLDHRVLMRLFAAVVPICVIAGGVYPAQAIIFGHSVSRLGKFDSNIQKTENFGSLMYILALVVSWRLALVGLFGNVPVILLAGYLRVRSASAKSKALSGPLLNSAKYASEVIGAVRTVAALTMEDEVCLQLDKRMQESLPVFYKNILITMPLFAFSESGAFLGMAIFWYGGNLLANGKLETVELWIVFLAILSGGEGAAEFFASSRSISQADDSINKILCLRSRAASIPDGITPQQENYNDEKGRETPVFIEFQGVTFSYPNSLQHLVLKEIDVSIEPGQNLAIVGPSGSGKSTIIALLEKFYTINDGSILINSSPLNEIDTQYHRSQTGLVSQNTTLFEGTL</sequence>
<evidence type="ECO:0000256" key="9">
    <source>
        <dbReference type="SAM" id="Phobius"/>
    </source>
</evidence>
<evidence type="ECO:0000256" key="7">
    <source>
        <dbReference type="ARBA" id="ARBA00022989"/>
    </source>
</evidence>
<feature type="transmembrane region" description="Helical" evidence="9">
    <location>
        <begin position="641"/>
        <end position="669"/>
    </location>
</feature>
<evidence type="ECO:0000256" key="4">
    <source>
        <dbReference type="ARBA" id="ARBA00022737"/>
    </source>
</evidence>
<keyword evidence="7 9" id="KW-1133">Transmembrane helix</keyword>
<gene>
    <name evidence="12" type="ORF">Bfra_002273</name>
</gene>
<dbReference type="GeneID" id="59256387"/>
<evidence type="ECO:0000256" key="2">
    <source>
        <dbReference type="ARBA" id="ARBA00022448"/>
    </source>
</evidence>
<feature type="transmembrane region" description="Helical" evidence="9">
    <location>
        <begin position="176"/>
        <end position="196"/>
    </location>
</feature>
<dbReference type="InterPro" id="IPR003593">
    <property type="entry name" value="AAA+_ATPase"/>
</dbReference>
<feature type="domain" description="ABC transporter" evidence="10">
    <location>
        <begin position="250"/>
        <end position="434"/>
    </location>
</feature>
<dbReference type="Pfam" id="PF00005">
    <property type="entry name" value="ABC_tran"/>
    <property type="match status" value="1"/>
</dbReference>
<reference evidence="12 13" key="1">
    <citation type="journal article" date="2020" name="Phytopathology">
        <title>A high-quality genome resource of Botrytis fragariae, a new and rapidly spreading fungal pathogen causing strawberry gray mold in the U.S.A.</title>
        <authorList>
            <person name="Wu Y."/>
            <person name="Saski C.A."/>
            <person name="Schnabel G."/>
            <person name="Xiao S."/>
            <person name="Hu M."/>
        </authorList>
    </citation>
    <scope>NUCLEOTIDE SEQUENCE [LARGE SCALE GENOMIC DNA]</scope>
    <source>
        <strain evidence="12 13">BVB16</strain>
    </source>
</reference>
<dbReference type="Gene3D" id="3.40.50.300">
    <property type="entry name" value="P-loop containing nucleotide triphosphate hydrolases"/>
    <property type="match status" value="3"/>
</dbReference>
<evidence type="ECO:0000259" key="10">
    <source>
        <dbReference type="PROSITE" id="PS50893"/>
    </source>
</evidence>
<comment type="subcellular location">
    <subcellularLocation>
        <location evidence="1">Membrane</location>
        <topology evidence="1">Multi-pass membrane protein</topology>
    </subcellularLocation>
</comment>
<dbReference type="SUPFAM" id="SSF52540">
    <property type="entry name" value="P-loop containing nucleoside triphosphate hydrolases"/>
    <property type="match status" value="2"/>
</dbReference>
<dbReference type="InterPro" id="IPR039421">
    <property type="entry name" value="Type_1_exporter"/>
</dbReference>
<feature type="domain" description="ABC transmembrane type-1" evidence="11">
    <location>
        <begin position="557"/>
        <end position="709"/>
    </location>
</feature>
<dbReference type="GO" id="GO:0005524">
    <property type="term" value="F:ATP binding"/>
    <property type="evidence" value="ECO:0007669"/>
    <property type="project" value="UniProtKB-KW"/>
</dbReference>
<dbReference type="RefSeq" id="XP_037194823.1">
    <property type="nucleotide sequence ID" value="XM_037332695.1"/>
</dbReference>
<keyword evidence="2" id="KW-0813">Transport</keyword>